<dbReference type="PROSITE" id="PS51257">
    <property type="entry name" value="PROKAR_LIPOPROTEIN"/>
    <property type="match status" value="1"/>
</dbReference>
<evidence type="ECO:0000313" key="2">
    <source>
        <dbReference type="EMBL" id="MFB9096351.1"/>
    </source>
</evidence>
<accession>A0ABV5GLZ8</accession>
<keyword evidence="3" id="KW-1185">Reference proteome</keyword>
<proteinExistence type="predicted"/>
<feature type="region of interest" description="Disordered" evidence="1">
    <location>
        <begin position="62"/>
        <end position="83"/>
    </location>
</feature>
<organism evidence="2 3">
    <name type="scientific">Flavobacterium jumunjinense</name>
    <dbReference type="NCBI Taxonomy" id="998845"/>
    <lineage>
        <taxon>Bacteria</taxon>
        <taxon>Pseudomonadati</taxon>
        <taxon>Bacteroidota</taxon>
        <taxon>Flavobacteriia</taxon>
        <taxon>Flavobacteriales</taxon>
        <taxon>Flavobacteriaceae</taxon>
        <taxon>Flavobacterium</taxon>
    </lineage>
</organism>
<dbReference type="EMBL" id="JBHMEY010000015">
    <property type="protein sequence ID" value="MFB9096351.1"/>
    <property type="molecule type" value="Genomic_DNA"/>
</dbReference>
<evidence type="ECO:0000256" key="1">
    <source>
        <dbReference type="SAM" id="MobiDB-lite"/>
    </source>
</evidence>
<dbReference type="Proteomes" id="UP001589607">
    <property type="component" value="Unassembled WGS sequence"/>
</dbReference>
<sequence>MKKVTVIIATLVILASASCKEQKEEPTVIEKTETVIIEKDLEPKKEDGTSLNISSDGIEFSTKKGENETEVEIKDNKAKVKSE</sequence>
<comment type="caution">
    <text evidence="2">The sequence shown here is derived from an EMBL/GenBank/DDBJ whole genome shotgun (WGS) entry which is preliminary data.</text>
</comment>
<reference evidence="2 3" key="1">
    <citation type="submission" date="2024-09" db="EMBL/GenBank/DDBJ databases">
        <authorList>
            <person name="Sun Q."/>
            <person name="Mori K."/>
        </authorList>
    </citation>
    <scope>NUCLEOTIDE SEQUENCE [LARGE SCALE GENOMIC DNA]</scope>
    <source>
        <strain evidence="2 3">CECT 7955</strain>
    </source>
</reference>
<protein>
    <submittedName>
        <fullName evidence="2">Uncharacterized protein</fullName>
    </submittedName>
</protein>
<evidence type="ECO:0000313" key="3">
    <source>
        <dbReference type="Proteomes" id="UP001589607"/>
    </source>
</evidence>
<gene>
    <name evidence="2" type="ORF">ACFFVF_07475</name>
</gene>
<name>A0ABV5GLZ8_9FLAO</name>
<dbReference type="RefSeq" id="WP_236455498.1">
    <property type="nucleotide sequence ID" value="NZ_CBCSGE010000022.1"/>
</dbReference>